<reference evidence="2 3" key="1">
    <citation type="submission" date="2013-09" db="EMBL/GenBank/DDBJ databases">
        <authorList>
            <person name="Zeng Z."/>
            <person name="Chen C."/>
        </authorList>
    </citation>
    <scope>NUCLEOTIDE SEQUENCE [LARGE SCALE GENOMIC DNA]</scope>
    <source>
        <strain evidence="2 3">F44-8</strain>
    </source>
</reference>
<keyword evidence="1" id="KW-0472">Membrane</keyword>
<comment type="caution">
    <text evidence="2">The sequence shown here is derived from an EMBL/GenBank/DDBJ whole genome shotgun (WGS) entry which is preliminary data.</text>
</comment>
<organism evidence="2 3">
    <name type="scientific">Flavobacterium beibuense F44-8</name>
    <dbReference type="NCBI Taxonomy" id="1406840"/>
    <lineage>
        <taxon>Bacteria</taxon>
        <taxon>Pseudomonadati</taxon>
        <taxon>Bacteroidota</taxon>
        <taxon>Flavobacteriia</taxon>
        <taxon>Flavobacteriales</taxon>
        <taxon>Flavobacteriaceae</taxon>
        <taxon>Flavobacterium</taxon>
    </lineage>
</organism>
<dbReference type="STRING" id="1406840.Q763_07950"/>
<evidence type="ECO:0000313" key="3">
    <source>
        <dbReference type="Proteomes" id="UP000030129"/>
    </source>
</evidence>
<accession>A0A0A2LQQ7</accession>
<feature type="transmembrane region" description="Helical" evidence="1">
    <location>
        <begin position="49"/>
        <end position="68"/>
    </location>
</feature>
<dbReference type="AlphaFoldDB" id="A0A0A2LQQ7"/>
<sequence length="148" mass="17434">MNDLINEEEFIKPEKDNPWKWFLLFYGIVIGYLLCKFLFKAILKENSTYVYPLFAITDFALPFVMIFTKKKNIYLPYKNIIVAVTGVYVIYLLVQLIQIYLSITNPLIPKDLYYYMAKNCVINQSILLGITLIIITPIIIFKRRKNST</sequence>
<protein>
    <submittedName>
        <fullName evidence="2">Uncharacterized protein</fullName>
    </submittedName>
</protein>
<name>A0A0A2LQQ7_9FLAO</name>
<keyword evidence="3" id="KW-1185">Reference proteome</keyword>
<dbReference type="Proteomes" id="UP000030129">
    <property type="component" value="Unassembled WGS sequence"/>
</dbReference>
<evidence type="ECO:0000256" key="1">
    <source>
        <dbReference type="SAM" id="Phobius"/>
    </source>
</evidence>
<feature type="transmembrane region" description="Helical" evidence="1">
    <location>
        <begin position="80"/>
        <end position="101"/>
    </location>
</feature>
<proteinExistence type="predicted"/>
<evidence type="ECO:0000313" key="2">
    <source>
        <dbReference type="EMBL" id="KGO81568.1"/>
    </source>
</evidence>
<keyword evidence="1" id="KW-1133">Transmembrane helix</keyword>
<dbReference type="EMBL" id="JRLV01000007">
    <property type="protein sequence ID" value="KGO81568.1"/>
    <property type="molecule type" value="Genomic_DNA"/>
</dbReference>
<keyword evidence="1" id="KW-0812">Transmembrane</keyword>
<feature type="transmembrane region" description="Helical" evidence="1">
    <location>
        <begin position="21"/>
        <end position="43"/>
    </location>
</feature>
<dbReference type="RefSeq" id="WP_035132917.1">
    <property type="nucleotide sequence ID" value="NZ_JRLV01000007.1"/>
</dbReference>
<feature type="transmembrane region" description="Helical" evidence="1">
    <location>
        <begin position="121"/>
        <end position="141"/>
    </location>
</feature>
<gene>
    <name evidence="2" type="ORF">Q763_07950</name>
</gene>